<comment type="caution">
    <text evidence="1">The sequence shown here is derived from an EMBL/GenBank/DDBJ whole genome shotgun (WGS) entry which is preliminary data.</text>
</comment>
<gene>
    <name evidence="1" type="ORF">CEXT_12601</name>
</gene>
<evidence type="ECO:0000313" key="2">
    <source>
        <dbReference type="Proteomes" id="UP001054945"/>
    </source>
</evidence>
<evidence type="ECO:0000313" key="1">
    <source>
        <dbReference type="EMBL" id="GIX93706.1"/>
    </source>
</evidence>
<keyword evidence="2" id="KW-1185">Reference proteome</keyword>
<sequence length="92" mass="11122">MAWTKMDCLIKGHEADNDNNNNKKKWAWLLNYVLTALRRIPSLFFVFCKLTSNRFNPNLALSFDVHLKVFTKTWERNRARERETRFSMEIRL</sequence>
<dbReference type="AlphaFoldDB" id="A0AAV4P9F8"/>
<proteinExistence type="predicted"/>
<reference evidence="1 2" key="1">
    <citation type="submission" date="2021-06" db="EMBL/GenBank/DDBJ databases">
        <title>Caerostris extrusa draft genome.</title>
        <authorList>
            <person name="Kono N."/>
            <person name="Arakawa K."/>
        </authorList>
    </citation>
    <scope>NUCLEOTIDE SEQUENCE [LARGE SCALE GENOMIC DNA]</scope>
</reference>
<protein>
    <submittedName>
        <fullName evidence="1">Uncharacterized protein</fullName>
    </submittedName>
</protein>
<name>A0AAV4P9F8_CAEEX</name>
<dbReference type="Proteomes" id="UP001054945">
    <property type="component" value="Unassembled WGS sequence"/>
</dbReference>
<organism evidence="1 2">
    <name type="scientific">Caerostris extrusa</name>
    <name type="common">Bark spider</name>
    <name type="synonym">Caerostris bankana</name>
    <dbReference type="NCBI Taxonomy" id="172846"/>
    <lineage>
        <taxon>Eukaryota</taxon>
        <taxon>Metazoa</taxon>
        <taxon>Ecdysozoa</taxon>
        <taxon>Arthropoda</taxon>
        <taxon>Chelicerata</taxon>
        <taxon>Arachnida</taxon>
        <taxon>Araneae</taxon>
        <taxon>Araneomorphae</taxon>
        <taxon>Entelegynae</taxon>
        <taxon>Araneoidea</taxon>
        <taxon>Araneidae</taxon>
        <taxon>Caerostris</taxon>
    </lineage>
</organism>
<dbReference type="EMBL" id="BPLR01004288">
    <property type="protein sequence ID" value="GIX93706.1"/>
    <property type="molecule type" value="Genomic_DNA"/>
</dbReference>
<accession>A0AAV4P9F8</accession>